<dbReference type="Proteomes" id="UP000289996">
    <property type="component" value="Unassembled WGS sequence"/>
</dbReference>
<feature type="domain" description="Enoyl reductase (ER)" evidence="9">
    <location>
        <begin position="18"/>
        <end position="339"/>
    </location>
</feature>
<dbReference type="NCBIfam" id="TIGR02817">
    <property type="entry name" value="adh_fam_1"/>
    <property type="match status" value="1"/>
</dbReference>
<comment type="subunit">
    <text evidence="3">Homotetramer.</text>
</comment>
<dbReference type="EMBL" id="UYIG01000132">
    <property type="protein sequence ID" value="VDG29314.1"/>
    <property type="molecule type" value="Genomic_DNA"/>
</dbReference>
<keyword evidence="6" id="KW-0694">RNA-binding</keyword>
<dbReference type="GO" id="GO:0005737">
    <property type="term" value="C:cytoplasm"/>
    <property type="evidence" value="ECO:0007669"/>
    <property type="project" value="UniProtKB-SubCell"/>
</dbReference>
<dbReference type="InterPro" id="IPR013149">
    <property type="entry name" value="ADH-like_C"/>
</dbReference>
<keyword evidence="4" id="KW-0963">Cytoplasm</keyword>
<evidence type="ECO:0000256" key="3">
    <source>
        <dbReference type="ARBA" id="ARBA00011881"/>
    </source>
</evidence>
<dbReference type="InterPro" id="IPR051603">
    <property type="entry name" value="Zinc-ADH_QOR/CCCR"/>
</dbReference>
<keyword evidence="7" id="KW-0007">Acetylation</keyword>
<gene>
    <name evidence="10" type="ORF">MUDAN_MDHGFNIF_03450</name>
</gene>
<dbReference type="InterPro" id="IPR002364">
    <property type="entry name" value="Quin_OxRdtase/zeta-crystal_CS"/>
</dbReference>
<dbReference type="PROSITE" id="PS01162">
    <property type="entry name" value="QOR_ZETA_CRYSTAL"/>
    <property type="match status" value="1"/>
</dbReference>
<dbReference type="SMART" id="SM00829">
    <property type="entry name" value="PKS_ER"/>
    <property type="match status" value="1"/>
</dbReference>
<dbReference type="InterPro" id="IPR014182">
    <property type="entry name" value="ADH_Zn_typ-1"/>
</dbReference>
<dbReference type="SUPFAM" id="SSF51735">
    <property type="entry name" value="NAD(P)-binding Rossmann-fold domains"/>
    <property type="match status" value="1"/>
</dbReference>
<keyword evidence="8" id="KW-0479">Metal-binding</keyword>
<dbReference type="GO" id="GO:0003723">
    <property type="term" value="F:RNA binding"/>
    <property type="evidence" value="ECO:0007669"/>
    <property type="project" value="UniProtKB-KW"/>
</dbReference>
<evidence type="ECO:0000256" key="6">
    <source>
        <dbReference type="ARBA" id="ARBA00022884"/>
    </source>
</evidence>
<dbReference type="Pfam" id="PF00107">
    <property type="entry name" value="ADH_zinc_N"/>
    <property type="match status" value="1"/>
</dbReference>
<evidence type="ECO:0000256" key="4">
    <source>
        <dbReference type="ARBA" id="ARBA00022490"/>
    </source>
</evidence>
<dbReference type="InterPro" id="IPR011032">
    <property type="entry name" value="GroES-like_sf"/>
</dbReference>
<evidence type="ECO:0000256" key="5">
    <source>
        <dbReference type="ARBA" id="ARBA00022857"/>
    </source>
</evidence>
<keyword evidence="11" id="KW-1185">Reference proteome</keyword>
<dbReference type="PANTHER" id="PTHR44154">
    <property type="entry name" value="QUINONE OXIDOREDUCTASE"/>
    <property type="match status" value="1"/>
</dbReference>
<dbReference type="Gene3D" id="3.40.50.720">
    <property type="entry name" value="NAD(P)-binding Rossmann-like Domain"/>
    <property type="match status" value="1"/>
</dbReference>
<keyword evidence="5" id="KW-0521">NADP</keyword>
<dbReference type="Pfam" id="PF08240">
    <property type="entry name" value="ADH_N"/>
    <property type="match status" value="1"/>
</dbReference>
<organism evidence="10 11">
    <name type="scientific">Lactiplantibacillus mudanjiangensis</name>
    <dbReference type="NCBI Taxonomy" id="1296538"/>
    <lineage>
        <taxon>Bacteria</taxon>
        <taxon>Bacillati</taxon>
        <taxon>Bacillota</taxon>
        <taxon>Bacilli</taxon>
        <taxon>Lactobacillales</taxon>
        <taxon>Lactobacillaceae</taxon>
        <taxon>Lactiplantibacillus</taxon>
    </lineage>
</organism>
<accession>A0A660E3P0</accession>
<dbReference type="PANTHER" id="PTHR44154:SF1">
    <property type="entry name" value="QUINONE OXIDOREDUCTASE"/>
    <property type="match status" value="1"/>
</dbReference>
<name>A0A660E3P0_9LACO</name>
<dbReference type="CDD" id="cd08252">
    <property type="entry name" value="AL_MDR"/>
    <property type="match status" value="1"/>
</dbReference>
<evidence type="ECO:0000259" key="9">
    <source>
        <dbReference type="SMART" id="SM00829"/>
    </source>
</evidence>
<comment type="subcellular location">
    <subcellularLocation>
        <location evidence="1">Cytoplasm</location>
    </subcellularLocation>
</comment>
<dbReference type="InterPro" id="IPR020843">
    <property type="entry name" value="ER"/>
</dbReference>
<dbReference type="InterPro" id="IPR013154">
    <property type="entry name" value="ADH-like_N"/>
</dbReference>
<sequence>MTNMMTAVGFQEHLPIEADDSLMAVELPVPVAQGHDILVAVQAISVNPVDVGVRGGHGTLKQPKVIGWDAVGVVQTVGEQVTLFQPGDRVYYAGDFKRPGSNSQYQLVDERLVGLAPAKLNNAQAAAMPLTTLTAWEALFEKMQLTMNPTDNQGQTILIINGAGGVGSIAIQLAKLAGLTVIATASRPETSAWVKQQGADIVLNHREDLVSAWRAQKQGKYVDMILGLSNLDAHWDEIADLIKPDGRIVSITENRQPIDLQRLTKKRASFAWEWMFSKAYYQTDNMSSQHQILTQAAQLFDQGVLKSTLTKTLSPMTVANLKLAHQLVESHHMIGKVVITK</sequence>
<evidence type="ECO:0000313" key="11">
    <source>
        <dbReference type="Proteomes" id="UP000289996"/>
    </source>
</evidence>
<keyword evidence="8" id="KW-0560">Oxidoreductase</keyword>
<evidence type="ECO:0000256" key="7">
    <source>
        <dbReference type="ARBA" id="ARBA00022990"/>
    </source>
</evidence>
<comment type="similarity">
    <text evidence="2 8">Belongs to the zinc-containing alcohol dehydrogenase family. Quinone oxidoreductase subfamily.</text>
</comment>
<evidence type="ECO:0000256" key="1">
    <source>
        <dbReference type="ARBA" id="ARBA00004496"/>
    </source>
</evidence>
<dbReference type="SUPFAM" id="SSF50129">
    <property type="entry name" value="GroES-like"/>
    <property type="match status" value="1"/>
</dbReference>
<evidence type="ECO:0000256" key="2">
    <source>
        <dbReference type="ARBA" id="ARBA00010371"/>
    </source>
</evidence>
<dbReference type="InterPro" id="IPR036291">
    <property type="entry name" value="NAD(P)-bd_dom_sf"/>
</dbReference>
<reference evidence="10 11" key="1">
    <citation type="submission" date="2018-11" db="EMBL/GenBank/DDBJ databases">
        <authorList>
            <person name="Wuyts S."/>
        </authorList>
    </citation>
    <scope>NUCLEOTIDE SEQUENCE [LARGE SCALE GENOMIC DNA]</scope>
    <source>
        <strain evidence="10">Lactobacillus mudanjiangensis AMBF249</strain>
    </source>
</reference>
<evidence type="ECO:0000256" key="8">
    <source>
        <dbReference type="RuleBase" id="RU364000"/>
    </source>
</evidence>
<dbReference type="GO" id="GO:0008270">
    <property type="term" value="F:zinc ion binding"/>
    <property type="evidence" value="ECO:0007669"/>
    <property type="project" value="InterPro"/>
</dbReference>
<proteinExistence type="inferred from homology"/>
<keyword evidence="8" id="KW-0862">Zinc</keyword>
<dbReference type="Gene3D" id="3.90.180.10">
    <property type="entry name" value="Medium-chain alcohol dehydrogenases, catalytic domain"/>
    <property type="match status" value="1"/>
</dbReference>
<dbReference type="GO" id="GO:0016491">
    <property type="term" value="F:oxidoreductase activity"/>
    <property type="evidence" value="ECO:0007669"/>
    <property type="project" value="UniProtKB-KW"/>
</dbReference>
<evidence type="ECO:0000313" key="10">
    <source>
        <dbReference type="EMBL" id="VDG29314.1"/>
    </source>
</evidence>
<dbReference type="AlphaFoldDB" id="A0A660E3P0"/>
<protein>
    <recommendedName>
        <fullName evidence="8">Zinc-type alcohol dehydrogenase-like protein</fullName>
    </recommendedName>
</protein>